<evidence type="ECO:0000313" key="2">
    <source>
        <dbReference type="EMBL" id="UOB17967.1"/>
    </source>
</evidence>
<dbReference type="RefSeq" id="WP_255843822.1">
    <property type="nucleotide sequence ID" value="NZ_CP094358.1"/>
</dbReference>
<dbReference type="Pfam" id="PF16405">
    <property type="entry name" value="DUF5013"/>
    <property type="match status" value="1"/>
</dbReference>
<keyword evidence="3" id="KW-1185">Reference proteome</keyword>
<gene>
    <name evidence="2" type="ORF">MQE35_01390</name>
</gene>
<evidence type="ECO:0000259" key="1">
    <source>
        <dbReference type="Pfam" id="PF16405"/>
    </source>
</evidence>
<organism evidence="2 3">
    <name type="scientific">Abyssalbus ytuae</name>
    <dbReference type="NCBI Taxonomy" id="2926907"/>
    <lineage>
        <taxon>Bacteria</taxon>
        <taxon>Pseudomonadati</taxon>
        <taxon>Bacteroidota</taxon>
        <taxon>Flavobacteriia</taxon>
        <taxon>Flavobacteriales</taxon>
        <taxon>Flavobacteriaceae</taxon>
        <taxon>Abyssalbus</taxon>
    </lineage>
</organism>
<sequence length="398" mass="43866">MKKLKQIIIVVFTISIVLGIYSCTSDTEYLKFTEGGEISYTATIDSLKIYPGRNRVQLDGLIIGDPKVIEVRVYWNSNKDSISIPVNRTANIDLVSTIIDGLDENIYNFVVRTFDAKGNKSIPVSQTASVYGDRYIASLFNRPINNNVLVGNGLTINFAEMDLSTGVFGSEVEYTNTSDELVTVFVDIDETSLFISDFKEASSYRYRTFFLPEENSIDDFSTVFEEVKPVPTPILTNAAVPFIAEETDGGRWGTLAAPWITNDVAKNHGGYGGWDEWNGNVFNLESGWGSPWITNGKIYQVVMAEPATFNLEVEVLSTNHDTNADGAYFVVAIGDGLPDTVNVETAPEVIGYKRIGAAGSYTITFTVDETTDISVGQVTTQNGDYFCNITSWEIIVTN</sequence>
<dbReference type="EMBL" id="CP094358">
    <property type="protein sequence ID" value="UOB17967.1"/>
    <property type="molecule type" value="Genomic_DNA"/>
</dbReference>
<protein>
    <submittedName>
        <fullName evidence="2">DUF5013 domain-containing protein</fullName>
    </submittedName>
</protein>
<name>A0A9E7CU94_9FLAO</name>
<dbReference type="KEGG" id="fbm:MQE35_01390"/>
<reference evidence="2" key="1">
    <citation type="submission" date="2022-03" db="EMBL/GenBank/DDBJ databases">
        <title>Description of Abyssus ytuae gen. nov., sp. nov., a novel member of the family Flavobacteriaceae isolated from the sediment of Mariana Trench.</title>
        <authorList>
            <person name="Zhang J."/>
            <person name="Xu X."/>
        </authorList>
    </citation>
    <scope>NUCLEOTIDE SEQUENCE</scope>
    <source>
        <strain evidence="2">MT3330</strain>
    </source>
</reference>
<proteinExistence type="predicted"/>
<dbReference type="Pfam" id="PF16389">
    <property type="entry name" value="DUF4998"/>
    <property type="match status" value="1"/>
</dbReference>
<dbReference type="InterPro" id="IPR032181">
    <property type="entry name" value="DUF5013"/>
</dbReference>
<evidence type="ECO:0000313" key="3">
    <source>
        <dbReference type="Proteomes" id="UP000831290"/>
    </source>
</evidence>
<accession>A0A9E7CU94</accession>
<dbReference type="Proteomes" id="UP000831290">
    <property type="component" value="Chromosome"/>
</dbReference>
<feature type="domain" description="DUF5013" evidence="1">
    <location>
        <begin position="237"/>
        <end position="376"/>
    </location>
</feature>
<dbReference type="AlphaFoldDB" id="A0A9E7CU94"/>
<dbReference type="PROSITE" id="PS51257">
    <property type="entry name" value="PROKAR_LIPOPROTEIN"/>
    <property type="match status" value="1"/>
</dbReference>